<feature type="domain" description="Bifunctional inhibitor/plant lipid transfer protein/seed storage helical" evidence="10">
    <location>
        <begin position="14"/>
        <end position="91"/>
    </location>
</feature>
<feature type="compositionally biased region" description="Low complexity" evidence="9">
    <location>
        <begin position="124"/>
        <end position="143"/>
    </location>
</feature>
<name>A0A9Q1JJY1_9CARY</name>
<evidence type="ECO:0000259" key="10">
    <source>
        <dbReference type="SMART" id="SM00499"/>
    </source>
</evidence>
<gene>
    <name evidence="11" type="ORF">Cgig2_033157</name>
</gene>
<evidence type="ECO:0000256" key="6">
    <source>
        <dbReference type="ARBA" id="ARBA00023157"/>
    </source>
</evidence>
<keyword evidence="5" id="KW-0732">Signal</keyword>
<evidence type="ECO:0000256" key="9">
    <source>
        <dbReference type="SAM" id="MobiDB-lite"/>
    </source>
</evidence>
<dbReference type="Pfam" id="PF14368">
    <property type="entry name" value="LTP_2"/>
    <property type="match status" value="2"/>
</dbReference>
<dbReference type="InterPro" id="IPR036312">
    <property type="entry name" value="Bifun_inhib/LTP/seed_sf"/>
</dbReference>
<evidence type="ECO:0000256" key="3">
    <source>
        <dbReference type="ARBA" id="ARBA00022475"/>
    </source>
</evidence>
<dbReference type="FunFam" id="1.10.110.10:FF:000001">
    <property type="entry name" value="Bifunctional inhibitor/lipid-transfer protein/seed storage 2S albumin superfamily protein"/>
    <property type="match status" value="2"/>
</dbReference>
<proteinExistence type="inferred from homology"/>
<accession>A0A9Q1JJY1</accession>
<evidence type="ECO:0000256" key="8">
    <source>
        <dbReference type="ARBA" id="ARBA00023288"/>
    </source>
</evidence>
<evidence type="ECO:0000256" key="7">
    <source>
        <dbReference type="ARBA" id="ARBA00023180"/>
    </source>
</evidence>
<dbReference type="InterPro" id="IPR043325">
    <property type="entry name" value="LTSS"/>
</dbReference>
<dbReference type="Gene3D" id="1.10.110.10">
    <property type="entry name" value="Plant lipid-transfer and hydrophobic proteins"/>
    <property type="match status" value="2"/>
</dbReference>
<keyword evidence="12" id="KW-1185">Reference proteome</keyword>
<dbReference type="PRINTS" id="PR00382">
    <property type="entry name" value="LIPIDTRNSFER"/>
</dbReference>
<dbReference type="AlphaFoldDB" id="A0A9Q1JJY1"/>
<dbReference type="GO" id="GO:0098552">
    <property type="term" value="C:side of membrane"/>
    <property type="evidence" value="ECO:0007669"/>
    <property type="project" value="UniProtKB-KW"/>
</dbReference>
<protein>
    <recommendedName>
        <fullName evidence="10">Bifunctional inhibitor/plant lipid transfer protein/seed storage helical domain-containing protein</fullName>
    </recommendedName>
</protein>
<evidence type="ECO:0000256" key="5">
    <source>
        <dbReference type="ARBA" id="ARBA00022729"/>
    </source>
</evidence>
<evidence type="ECO:0000313" key="12">
    <source>
        <dbReference type="Proteomes" id="UP001153076"/>
    </source>
</evidence>
<keyword evidence="4" id="KW-0472">Membrane</keyword>
<feature type="region of interest" description="Disordered" evidence="9">
    <location>
        <begin position="92"/>
        <end position="143"/>
    </location>
</feature>
<keyword evidence="6" id="KW-1015">Disulfide bond</keyword>
<evidence type="ECO:0000256" key="4">
    <source>
        <dbReference type="ARBA" id="ARBA00022622"/>
    </source>
</evidence>
<dbReference type="EMBL" id="JAKOGI010001385">
    <property type="protein sequence ID" value="KAJ8425884.1"/>
    <property type="molecule type" value="Genomic_DNA"/>
</dbReference>
<feature type="domain" description="Bifunctional inhibitor/plant lipid transfer protein/seed storage helical" evidence="10">
    <location>
        <begin position="145"/>
        <end position="222"/>
    </location>
</feature>
<reference evidence="11" key="1">
    <citation type="submission" date="2022-04" db="EMBL/GenBank/DDBJ databases">
        <title>Carnegiea gigantea Genome sequencing and assembly v2.</title>
        <authorList>
            <person name="Copetti D."/>
            <person name="Sanderson M.J."/>
            <person name="Burquez A."/>
            <person name="Wojciechowski M.F."/>
        </authorList>
    </citation>
    <scope>NUCLEOTIDE SEQUENCE</scope>
    <source>
        <strain evidence="11">SGP5-SGP5p</strain>
        <tissue evidence="11">Aerial part</tissue>
    </source>
</reference>
<dbReference type="CDD" id="cd00010">
    <property type="entry name" value="AAI_LTSS"/>
    <property type="match status" value="2"/>
</dbReference>
<comment type="caution">
    <text evidence="11">The sequence shown here is derived from an EMBL/GenBank/DDBJ whole genome shotgun (WGS) entry which is preliminary data.</text>
</comment>
<keyword evidence="7" id="KW-0325">Glycoprotein</keyword>
<keyword evidence="3" id="KW-1003">Cell membrane</keyword>
<evidence type="ECO:0000256" key="2">
    <source>
        <dbReference type="ARBA" id="ARBA00009748"/>
    </source>
</evidence>
<evidence type="ECO:0000313" key="11">
    <source>
        <dbReference type="EMBL" id="KAJ8425884.1"/>
    </source>
</evidence>
<dbReference type="InterPro" id="IPR016140">
    <property type="entry name" value="Bifunc_inhib/LTP/seed_store"/>
</dbReference>
<keyword evidence="8" id="KW-0449">Lipoprotein</keyword>
<dbReference type="SUPFAM" id="SSF47699">
    <property type="entry name" value="Bifunctional inhibitor/lipid-transfer protein/seed storage 2S albumin"/>
    <property type="match status" value="2"/>
</dbReference>
<dbReference type="InterPro" id="IPR000528">
    <property type="entry name" value="Plant_nsLTP"/>
</dbReference>
<dbReference type="GO" id="GO:0006869">
    <property type="term" value="P:lipid transport"/>
    <property type="evidence" value="ECO:0007669"/>
    <property type="project" value="InterPro"/>
</dbReference>
<dbReference type="SMART" id="SM00499">
    <property type="entry name" value="AAI"/>
    <property type="match status" value="2"/>
</dbReference>
<evidence type="ECO:0000256" key="1">
    <source>
        <dbReference type="ARBA" id="ARBA00004609"/>
    </source>
</evidence>
<dbReference type="GO" id="GO:0008289">
    <property type="term" value="F:lipid binding"/>
    <property type="evidence" value="ECO:0007669"/>
    <property type="project" value="InterPro"/>
</dbReference>
<comment type="subcellular location">
    <subcellularLocation>
        <location evidence="1">Cell membrane</location>
        <topology evidence="1">Lipid-anchor</topology>
        <topology evidence="1">GPI-anchor</topology>
    </subcellularLocation>
</comment>
<sequence length="258" mass="25839">MTMMWGEATAQSGCTSALMGLTPCLGFIQGGLSNPSSSCCSGLASVVKSQAACLCQVLNGGGSSFGVTINQTQALALPGACKVQTPPVSECNAVNKPSEAPAGSPVGSPTGAPADALAPEGDDQSNTSTFSSSPSAAQSSSSNGCNSVIMTLAPCLDYIEAKSSSPSSSCCTQLGGVIKTQPQCLCEVMASSGSPAGVKINKTQAMTLPSACKVQAPPLSQCSGAAGSGKGILSFWIISYVLTELHFKVIKSNLLRLN</sequence>
<dbReference type="OrthoDB" id="911994at2759"/>
<dbReference type="GO" id="GO:0005886">
    <property type="term" value="C:plasma membrane"/>
    <property type="evidence" value="ECO:0007669"/>
    <property type="project" value="UniProtKB-SubCell"/>
</dbReference>
<comment type="similarity">
    <text evidence="2">Belongs to the plant LTP family.</text>
</comment>
<keyword evidence="4" id="KW-0336">GPI-anchor</keyword>
<organism evidence="11 12">
    <name type="scientific">Carnegiea gigantea</name>
    <dbReference type="NCBI Taxonomy" id="171969"/>
    <lineage>
        <taxon>Eukaryota</taxon>
        <taxon>Viridiplantae</taxon>
        <taxon>Streptophyta</taxon>
        <taxon>Embryophyta</taxon>
        <taxon>Tracheophyta</taxon>
        <taxon>Spermatophyta</taxon>
        <taxon>Magnoliopsida</taxon>
        <taxon>eudicotyledons</taxon>
        <taxon>Gunneridae</taxon>
        <taxon>Pentapetalae</taxon>
        <taxon>Caryophyllales</taxon>
        <taxon>Cactineae</taxon>
        <taxon>Cactaceae</taxon>
        <taxon>Cactoideae</taxon>
        <taxon>Echinocereeae</taxon>
        <taxon>Carnegiea</taxon>
    </lineage>
</organism>
<dbReference type="PANTHER" id="PTHR33044">
    <property type="entry name" value="BIFUNCTIONAL INHIBITOR/LIPID-TRANSFER PROTEIN/SEED STORAGE 2S ALBUMIN SUPERFAMILY PROTEIN-RELATED"/>
    <property type="match status" value="1"/>
</dbReference>
<dbReference type="Proteomes" id="UP001153076">
    <property type="component" value="Unassembled WGS sequence"/>
</dbReference>